<dbReference type="Pfam" id="PF22768">
    <property type="entry name" value="SPP1_Dit"/>
    <property type="match status" value="1"/>
</dbReference>
<accession>A0ABW4KH95</accession>
<organism evidence="2 3">
    <name type="scientific">Siminovitchia sediminis</name>
    <dbReference type="NCBI Taxonomy" id="1274353"/>
    <lineage>
        <taxon>Bacteria</taxon>
        <taxon>Bacillati</taxon>
        <taxon>Bacillota</taxon>
        <taxon>Bacilli</taxon>
        <taxon>Bacillales</taxon>
        <taxon>Bacillaceae</taxon>
        <taxon>Siminovitchia</taxon>
    </lineage>
</organism>
<proteinExistence type="predicted"/>
<evidence type="ECO:0000313" key="3">
    <source>
        <dbReference type="Proteomes" id="UP001597301"/>
    </source>
</evidence>
<sequence length="74" mass="7843">MIQGFINGIKSKVSAVASAAREAADAVTGKNKGGKIILNYNFIAGDVLVIDYETRDIFLNDKDLAVSIALESVV</sequence>
<protein>
    <recommendedName>
        <fullName evidence="1">Siphovirus-type tail component C-terminal domain-containing protein</fullName>
    </recommendedName>
</protein>
<reference evidence="3" key="1">
    <citation type="journal article" date="2019" name="Int. J. Syst. Evol. Microbiol.">
        <title>The Global Catalogue of Microorganisms (GCM) 10K type strain sequencing project: providing services to taxonomists for standard genome sequencing and annotation.</title>
        <authorList>
            <consortium name="The Broad Institute Genomics Platform"/>
            <consortium name="The Broad Institute Genome Sequencing Center for Infectious Disease"/>
            <person name="Wu L."/>
            <person name="Ma J."/>
        </authorList>
    </citation>
    <scope>NUCLEOTIDE SEQUENCE [LARGE SCALE GENOMIC DNA]</scope>
    <source>
        <strain evidence="3">CGMCC 1.12295</strain>
    </source>
</reference>
<dbReference type="EMBL" id="JBHUEO010000037">
    <property type="protein sequence ID" value="MFD1707564.1"/>
    <property type="molecule type" value="Genomic_DNA"/>
</dbReference>
<dbReference type="RefSeq" id="WP_380774434.1">
    <property type="nucleotide sequence ID" value="NZ_JBHUEO010000037.1"/>
</dbReference>
<evidence type="ECO:0000313" key="2">
    <source>
        <dbReference type="EMBL" id="MFD1707564.1"/>
    </source>
</evidence>
<dbReference type="Gene3D" id="2.60.120.860">
    <property type="match status" value="1"/>
</dbReference>
<gene>
    <name evidence="2" type="ORF">ACFSCZ_12600</name>
</gene>
<dbReference type="Proteomes" id="UP001597301">
    <property type="component" value="Unassembled WGS sequence"/>
</dbReference>
<dbReference type="InterPro" id="IPR054738">
    <property type="entry name" value="Siphovirus-type_tail_C"/>
</dbReference>
<name>A0ABW4KH95_9BACI</name>
<keyword evidence="3" id="KW-1185">Reference proteome</keyword>
<feature type="domain" description="Siphovirus-type tail component C-terminal" evidence="1">
    <location>
        <begin position="26"/>
        <end position="72"/>
    </location>
</feature>
<evidence type="ECO:0000259" key="1">
    <source>
        <dbReference type="Pfam" id="PF22768"/>
    </source>
</evidence>
<comment type="caution">
    <text evidence="2">The sequence shown here is derived from an EMBL/GenBank/DDBJ whole genome shotgun (WGS) entry which is preliminary data.</text>
</comment>